<feature type="compositionally biased region" description="Basic and acidic residues" evidence="2">
    <location>
        <begin position="36"/>
        <end position="45"/>
    </location>
</feature>
<dbReference type="InterPro" id="IPR013918">
    <property type="entry name" value="Nucleotide_exch_fac_Fes1"/>
</dbReference>
<evidence type="ECO:0000313" key="4">
    <source>
        <dbReference type="EMBL" id="BES95053.1"/>
    </source>
</evidence>
<feature type="domain" description="Nucleotide exchange factor Fes1" evidence="3">
    <location>
        <begin position="18"/>
        <end position="106"/>
    </location>
</feature>
<feature type="region of interest" description="Disordered" evidence="2">
    <location>
        <begin position="26"/>
        <end position="45"/>
    </location>
</feature>
<protein>
    <recommendedName>
        <fullName evidence="3">Nucleotide exchange factor Fes1 domain-containing protein</fullName>
    </recommendedName>
</protein>
<reference evidence="4 5" key="1">
    <citation type="submission" date="2023-09" db="EMBL/GenBank/DDBJ databases">
        <title>Nesidiocoris tenuis whole genome shotgun sequence.</title>
        <authorList>
            <person name="Shibata T."/>
            <person name="Shimoda M."/>
            <person name="Kobayashi T."/>
            <person name="Uehara T."/>
        </authorList>
    </citation>
    <scope>NUCLEOTIDE SEQUENCE [LARGE SCALE GENOMIC DNA]</scope>
    <source>
        <strain evidence="4 5">Japan</strain>
    </source>
</reference>
<dbReference type="InterPro" id="IPR016024">
    <property type="entry name" value="ARM-type_fold"/>
</dbReference>
<gene>
    <name evidence="4" type="ORF">NTJ_07860</name>
</gene>
<dbReference type="PANTHER" id="PTHR19316:SF18">
    <property type="entry name" value="HSP70-BINDING PROTEIN 1"/>
    <property type="match status" value="1"/>
</dbReference>
<evidence type="ECO:0000313" key="5">
    <source>
        <dbReference type="Proteomes" id="UP001307889"/>
    </source>
</evidence>
<dbReference type="SUPFAM" id="SSF48371">
    <property type="entry name" value="ARM repeat"/>
    <property type="match status" value="1"/>
</dbReference>
<evidence type="ECO:0000256" key="1">
    <source>
        <dbReference type="ARBA" id="ARBA00022737"/>
    </source>
</evidence>
<proteinExistence type="predicted"/>
<evidence type="ECO:0000256" key="2">
    <source>
        <dbReference type="SAM" id="MobiDB-lite"/>
    </source>
</evidence>
<sequence length="318" mass="35857">MEPGNDATDDRRRCPRNLQDVLRMAIEAGESSNEPVPREDPPHPDVERQRFLVEALNGMNVDIVRIIKDATDALTVNLKRGPSALETCEGALDVIIEHVDNLDNANVFVRLEGFPTLAECLESPHPSIRWRAAEIVAICTQNNYFSQAKAMEMRLLEPLVAMTDRDSDDQCKTKAFFAVSNIVRDYPGGLKEFLRLNGFSTVKKAIKSDNKRLKNKAVLFLSSVVAHQPNVIWDVVSMGFPEILILQLREEPTPEDEYLVTSLINMVQNSQEALNTCKRSDLRLVNVLKQLIDHPTAKECYLELVEKAHELITILEKA</sequence>
<organism evidence="4 5">
    <name type="scientific">Nesidiocoris tenuis</name>
    <dbReference type="NCBI Taxonomy" id="355587"/>
    <lineage>
        <taxon>Eukaryota</taxon>
        <taxon>Metazoa</taxon>
        <taxon>Ecdysozoa</taxon>
        <taxon>Arthropoda</taxon>
        <taxon>Hexapoda</taxon>
        <taxon>Insecta</taxon>
        <taxon>Pterygota</taxon>
        <taxon>Neoptera</taxon>
        <taxon>Paraneoptera</taxon>
        <taxon>Hemiptera</taxon>
        <taxon>Heteroptera</taxon>
        <taxon>Panheteroptera</taxon>
        <taxon>Cimicomorpha</taxon>
        <taxon>Miridae</taxon>
        <taxon>Dicyphina</taxon>
        <taxon>Nesidiocoris</taxon>
    </lineage>
</organism>
<accession>A0ABN7AS69</accession>
<dbReference type="InterPro" id="IPR011989">
    <property type="entry name" value="ARM-like"/>
</dbReference>
<keyword evidence="1" id="KW-0677">Repeat</keyword>
<dbReference type="PANTHER" id="PTHR19316">
    <property type="entry name" value="PROTEIN FOLDING REGULATOR"/>
    <property type="match status" value="1"/>
</dbReference>
<name>A0ABN7AS69_9HEMI</name>
<dbReference type="Gene3D" id="1.25.10.10">
    <property type="entry name" value="Leucine-rich Repeat Variant"/>
    <property type="match status" value="1"/>
</dbReference>
<evidence type="ECO:0000259" key="3">
    <source>
        <dbReference type="Pfam" id="PF08609"/>
    </source>
</evidence>
<dbReference type="Proteomes" id="UP001307889">
    <property type="component" value="Chromosome 5"/>
</dbReference>
<dbReference type="InterPro" id="IPR050693">
    <property type="entry name" value="Hsp70_NEF-Inhibitors"/>
</dbReference>
<dbReference type="Pfam" id="PF08609">
    <property type="entry name" value="Fes1"/>
    <property type="match status" value="1"/>
</dbReference>
<dbReference type="EMBL" id="AP028913">
    <property type="protein sequence ID" value="BES95053.1"/>
    <property type="molecule type" value="Genomic_DNA"/>
</dbReference>
<keyword evidence="5" id="KW-1185">Reference proteome</keyword>